<dbReference type="AlphaFoldDB" id="A0ABD1BFZ9"/>
<evidence type="ECO:0000313" key="2">
    <source>
        <dbReference type="EMBL" id="KAL1213870.1"/>
    </source>
</evidence>
<dbReference type="Proteomes" id="UP001558713">
    <property type="component" value="Unassembled WGS sequence"/>
</dbReference>
<feature type="region of interest" description="Disordered" evidence="1">
    <location>
        <begin position="1"/>
        <end position="23"/>
    </location>
</feature>
<evidence type="ECO:0000313" key="3">
    <source>
        <dbReference type="Proteomes" id="UP001558713"/>
    </source>
</evidence>
<sequence length="161" mass="18167">MSSSSTTTEPDSTSLPNNSRIGREISDEIINITPFPPPTITRTISVGEENNGIHRSARRQGLREAARFLRYAGSRRMMREPSMLVRETAAEQLEERQSDWTYSKPMVFSVCYIWHVSVLSIDGEVGGGVGEGHVDLHLLRRKMEMVVVVLGLRIRCSSMFR</sequence>
<name>A0ABD1BFZ9_CARAN</name>
<keyword evidence="3" id="KW-1185">Reference proteome</keyword>
<proteinExistence type="predicted"/>
<protein>
    <submittedName>
        <fullName evidence="2">E3 ubiquitin-protein ligase</fullName>
    </submittedName>
</protein>
<feature type="compositionally biased region" description="Low complexity" evidence="1">
    <location>
        <begin position="1"/>
        <end position="14"/>
    </location>
</feature>
<evidence type="ECO:0000256" key="1">
    <source>
        <dbReference type="SAM" id="MobiDB-lite"/>
    </source>
</evidence>
<organism evidence="2 3">
    <name type="scientific">Cardamine amara subsp. amara</name>
    <dbReference type="NCBI Taxonomy" id="228776"/>
    <lineage>
        <taxon>Eukaryota</taxon>
        <taxon>Viridiplantae</taxon>
        <taxon>Streptophyta</taxon>
        <taxon>Embryophyta</taxon>
        <taxon>Tracheophyta</taxon>
        <taxon>Spermatophyta</taxon>
        <taxon>Magnoliopsida</taxon>
        <taxon>eudicotyledons</taxon>
        <taxon>Gunneridae</taxon>
        <taxon>Pentapetalae</taxon>
        <taxon>rosids</taxon>
        <taxon>malvids</taxon>
        <taxon>Brassicales</taxon>
        <taxon>Brassicaceae</taxon>
        <taxon>Cardamineae</taxon>
        <taxon>Cardamine</taxon>
    </lineage>
</organism>
<comment type="caution">
    <text evidence="2">The sequence shown here is derived from an EMBL/GenBank/DDBJ whole genome shotgun (WGS) entry which is preliminary data.</text>
</comment>
<gene>
    <name evidence="2" type="ORF">V5N11_029236</name>
</gene>
<reference evidence="2 3" key="1">
    <citation type="submission" date="2024-04" db="EMBL/GenBank/DDBJ databases">
        <title>Genome assembly C_amara_ONT_v2.</title>
        <authorList>
            <person name="Yant L."/>
            <person name="Moore C."/>
            <person name="Slenker M."/>
        </authorList>
    </citation>
    <scope>NUCLEOTIDE SEQUENCE [LARGE SCALE GENOMIC DNA]</scope>
    <source>
        <tissue evidence="2">Leaf</tissue>
    </source>
</reference>
<dbReference type="EMBL" id="JBANAX010000329">
    <property type="protein sequence ID" value="KAL1213870.1"/>
    <property type="molecule type" value="Genomic_DNA"/>
</dbReference>
<accession>A0ABD1BFZ9</accession>